<protein>
    <submittedName>
        <fullName evidence="2">Uncharacterized protein</fullName>
    </submittedName>
</protein>
<feature type="region of interest" description="Disordered" evidence="1">
    <location>
        <begin position="1"/>
        <end position="22"/>
    </location>
</feature>
<evidence type="ECO:0000313" key="2">
    <source>
        <dbReference type="EMBL" id="GFR02673.1"/>
    </source>
</evidence>
<evidence type="ECO:0000256" key="1">
    <source>
        <dbReference type="SAM" id="MobiDB-lite"/>
    </source>
</evidence>
<proteinExistence type="predicted"/>
<organism evidence="2 3">
    <name type="scientific">Trichonephila clavata</name>
    <name type="common">Joro spider</name>
    <name type="synonym">Nephila clavata</name>
    <dbReference type="NCBI Taxonomy" id="2740835"/>
    <lineage>
        <taxon>Eukaryota</taxon>
        <taxon>Metazoa</taxon>
        <taxon>Ecdysozoa</taxon>
        <taxon>Arthropoda</taxon>
        <taxon>Chelicerata</taxon>
        <taxon>Arachnida</taxon>
        <taxon>Araneae</taxon>
        <taxon>Araneomorphae</taxon>
        <taxon>Entelegynae</taxon>
        <taxon>Araneoidea</taxon>
        <taxon>Nephilidae</taxon>
        <taxon>Trichonephila</taxon>
    </lineage>
</organism>
<dbReference type="Proteomes" id="UP000887116">
    <property type="component" value="Unassembled WGS sequence"/>
</dbReference>
<name>A0A8X6GF73_TRICU</name>
<gene>
    <name evidence="2" type="ORF">TNCT_680891</name>
</gene>
<accession>A0A8X6GF73</accession>
<keyword evidence="3" id="KW-1185">Reference proteome</keyword>
<comment type="caution">
    <text evidence="2">The sequence shown here is derived from an EMBL/GenBank/DDBJ whole genome shotgun (WGS) entry which is preliminary data.</text>
</comment>
<dbReference type="AlphaFoldDB" id="A0A8X6GF73"/>
<reference evidence="2" key="1">
    <citation type="submission" date="2020-07" db="EMBL/GenBank/DDBJ databases">
        <title>Multicomponent nature underlies the extraordinary mechanical properties of spider dragline silk.</title>
        <authorList>
            <person name="Kono N."/>
            <person name="Nakamura H."/>
            <person name="Mori M."/>
            <person name="Yoshida Y."/>
            <person name="Ohtoshi R."/>
            <person name="Malay A.D."/>
            <person name="Moran D.A.P."/>
            <person name="Tomita M."/>
            <person name="Numata K."/>
            <person name="Arakawa K."/>
        </authorList>
    </citation>
    <scope>NUCLEOTIDE SEQUENCE</scope>
</reference>
<dbReference type="EMBL" id="BMAO01035293">
    <property type="protein sequence ID" value="GFR02673.1"/>
    <property type="molecule type" value="Genomic_DNA"/>
</dbReference>
<feature type="compositionally biased region" description="Polar residues" evidence="1">
    <location>
        <begin position="13"/>
        <end position="22"/>
    </location>
</feature>
<evidence type="ECO:0000313" key="3">
    <source>
        <dbReference type="Proteomes" id="UP000887116"/>
    </source>
</evidence>
<sequence length="75" mass="8874">MHVPMKNKRRKSSGLSHSPQNLTCQSYVKSRPELGNGKYQFVSQPFFQWTPRTVSKVITSKRDRVAPKKKRWEKR</sequence>
<feature type="compositionally biased region" description="Basic residues" evidence="1">
    <location>
        <begin position="1"/>
        <end position="12"/>
    </location>
</feature>